<evidence type="ECO:0000256" key="1">
    <source>
        <dbReference type="SAM" id="MobiDB-lite"/>
    </source>
</evidence>
<reference evidence="2" key="1">
    <citation type="submission" date="2022-04" db="EMBL/GenBank/DDBJ databases">
        <title>Halocatena sp. nov., isolated from a salt lake.</title>
        <authorList>
            <person name="Cui H.-L."/>
        </authorList>
    </citation>
    <scope>NUCLEOTIDE SEQUENCE</scope>
    <source>
        <strain evidence="2">AD-1</strain>
    </source>
</reference>
<dbReference type="PROSITE" id="PS51257">
    <property type="entry name" value="PROKAR_LIPOPROTEIN"/>
    <property type="match status" value="1"/>
</dbReference>
<keyword evidence="3" id="KW-1185">Reference proteome</keyword>
<dbReference type="EMBL" id="CP096019">
    <property type="protein sequence ID" value="UPM42764.1"/>
    <property type="molecule type" value="Genomic_DNA"/>
</dbReference>
<dbReference type="KEGG" id="haad:MW046_12495"/>
<dbReference type="GeneID" id="71928880"/>
<feature type="region of interest" description="Disordered" evidence="1">
    <location>
        <begin position="25"/>
        <end position="54"/>
    </location>
</feature>
<accession>A0A8U0A116</accession>
<organism evidence="2 3">
    <name type="scientific">Halocatena salina</name>
    <dbReference type="NCBI Taxonomy" id="2934340"/>
    <lineage>
        <taxon>Archaea</taxon>
        <taxon>Methanobacteriati</taxon>
        <taxon>Methanobacteriota</taxon>
        <taxon>Stenosarchaea group</taxon>
        <taxon>Halobacteria</taxon>
        <taxon>Halobacteriales</taxon>
        <taxon>Natronomonadaceae</taxon>
        <taxon>Halocatena</taxon>
    </lineage>
</organism>
<evidence type="ECO:0000313" key="2">
    <source>
        <dbReference type="EMBL" id="UPM42764.1"/>
    </source>
</evidence>
<gene>
    <name evidence="2" type="ORF">MW046_12495</name>
</gene>
<dbReference type="Proteomes" id="UP000831768">
    <property type="component" value="Chromosome"/>
</dbReference>
<evidence type="ECO:0000313" key="3">
    <source>
        <dbReference type="Proteomes" id="UP000831768"/>
    </source>
</evidence>
<proteinExistence type="predicted"/>
<sequence length="161" mass="17339">MNRRALLKIIGGSATFGLAGCITRRSSRGSEQNDSGSDTGDTDTATDADSPTLTNRSFDVVSTECGAGTNESSASFETARIRVSGTITGSDSCYTAKLKRVVNETGMLTVSIQSYKRESDSPCSMCLTDIKYDAVFEFENEPPQQVVVLHDDTEVLNESRE</sequence>
<evidence type="ECO:0008006" key="4">
    <source>
        <dbReference type="Google" id="ProtNLM"/>
    </source>
</evidence>
<dbReference type="RefSeq" id="WP_247993435.1">
    <property type="nucleotide sequence ID" value="NZ_CP096019.1"/>
</dbReference>
<name>A0A8U0A116_9EURY</name>
<protein>
    <recommendedName>
        <fullName evidence="4">Lipoprotein</fullName>
    </recommendedName>
</protein>
<dbReference type="AlphaFoldDB" id="A0A8U0A116"/>